<feature type="transmembrane region" description="Helical" evidence="1">
    <location>
        <begin position="40"/>
        <end position="59"/>
    </location>
</feature>
<accession>A0A0D2KEH6</accession>
<dbReference type="EMBL" id="KK104258">
    <property type="protein sequence ID" value="KIY94193.1"/>
    <property type="molecule type" value="Genomic_DNA"/>
</dbReference>
<dbReference type="RefSeq" id="XP_013893213.1">
    <property type="nucleotide sequence ID" value="XM_014037759.1"/>
</dbReference>
<dbReference type="GeneID" id="25731266"/>
<keyword evidence="1" id="KW-0812">Transmembrane</keyword>
<evidence type="ECO:0000313" key="2">
    <source>
        <dbReference type="EMBL" id="KIY94193.1"/>
    </source>
</evidence>
<name>A0A0D2KEH6_9CHLO</name>
<keyword evidence="3" id="KW-1185">Reference proteome</keyword>
<reference evidence="2 3" key="1">
    <citation type="journal article" date="2013" name="BMC Genomics">
        <title>Reconstruction of the lipid metabolism for the microalga Monoraphidium neglectum from its genome sequence reveals characteristics suitable for biofuel production.</title>
        <authorList>
            <person name="Bogen C."/>
            <person name="Al-Dilaimi A."/>
            <person name="Albersmeier A."/>
            <person name="Wichmann J."/>
            <person name="Grundmann M."/>
            <person name="Rupp O."/>
            <person name="Lauersen K.J."/>
            <person name="Blifernez-Klassen O."/>
            <person name="Kalinowski J."/>
            <person name="Goesmann A."/>
            <person name="Mussgnug J.H."/>
            <person name="Kruse O."/>
        </authorList>
    </citation>
    <scope>NUCLEOTIDE SEQUENCE [LARGE SCALE GENOMIC DNA]</scope>
    <source>
        <strain evidence="2 3">SAG 48.87</strain>
    </source>
</reference>
<keyword evidence="1" id="KW-1133">Transmembrane helix</keyword>
<evidence type="ECO:0000256" key="1">
    <source>
        <dbReference type="SAM" id="Phobius"/>
    </source>
</evidence>
<protein>
    <submittedName>
        <fullName evidence="2">Uncharacterized protein</fullName>
    </submittedName>
</protein>
<dbReference type="AlphaFoldDB" id="A0A0D2KEH6"/>
<evidence type="ECO:0000313" key="3">
    <source>
        <dbReference type="Proteomes" id="UP000054498"/>
    </source>
</evidence>
<dbReference type="KEGG" id="mng:MNEG_13770"/>
<sequence>MRHRRRRRVPVARQRQRWVVVRMVVRGPVGGAVRGPMRRAVRRAVVVVVWPAVGVWVPSHVQVRLWQLQLGAASAGAGVAAARAPKAGLLRRSGSATTSSATASSCCCSRGSGRLGCRGFLLCRHLALLVNLSFL</sequence>
<dbReference type="Proteomes" id="UP000054498">
    <property type="component" value="Unassembled WGS sequence"/>
</dbReference>
<proteinExistence type="predicted"/>
<keyword evidence="1" id="KW-0472">Membrane</keyword>
<gene>
    <name evidence="2" type="ORF">MNEG_13770</name>
</gene>
<organism evidence="2 3">
    <name type="scientific">Monoraphidium neglectum</name>
    <dbReference type="NCBI Taxonomy" id="145388"/>
    <lineage>
        <taxon>Eukaryota</taxon>
        <taxon>Viridiplantae</taxon>
        <taxon>Chlorophyta</taxon>
        <taxon>core chlorophytes</taxon>
        <taxon>Chlorophyceae</taxon>
        <taxon>CS clade</taxon>
        <taxon>Sphaeropleales</taxon>
        <taxon>Selenastraceae</taxon>
        <taxon>Monoraphidium</taxon>
    </lineage>
</organism>